<feature type="signal peptide" evidence="1">
    <location>
        <begin position="1"/>
        <end position="22"/>
    </location>
</feature>
<comment type="caution">
    <text evidence="2">The sequence shown here is derived from an EMBL/GenBank/DDBJ whole genome shotgun (WGS) entry which is preliminary data.</text>
</comment>
<dbReference type="PATRIC" id="fig|421052.3.peg.2655"/>
<dbReference type="Proteomes" id="UP000014568">
    <property type="component" value="Unassembled WGS sequence"/>
</dbReference>
<organism evidence="2 3">
    <name type="scientific">Acinetobacter rudis CIP 110305</name>
    <dbReference type="NCBI Taxonomy" id="421052"/>
    <lineage>
        <taxon>Bacteria</taxon>
        <taxon>Pseudomonadati</taxon>
        <taxon>Pseudomonadota</taxon>
        <taxon>Gammaproteobacteria</taxon>
        <taxon>Moraxellales</taxon>
        <taxon>Moraxellaceae</taxon>
        <taxon>Acinetobacter</taxon>
    </lineage>
</organism>
<gene>
    <name evidence="2" type="ORF">F945_02719</name>
</gene>
<keyword evidence="1" id="KW-0732">Signal</keyword>
<evidence type="ECO:0000313" key="3">
    <source>
        <dbReference type="Proteomes" id="UP000014568"/>
    </source>
</evidence>
<dbReference type="InterPro" id="IPR009560">
    <property type="entry name" value="DUF1176"/>
</dbReference>
<name>S3NWD2_9GAMM</name>
<dbReference type="OrthoDB" id="6183301at2"/>
<protein>
    <recommendedName>
        <fullName evidence="4">DUF1176 domain-containing protein</fullName>
    </recommendedName>
</protein>
<dbReference type="Pfam" id="PF06674">
    <property type="entry name" value="DUF1176"/>
    <property type="match status" value="1"/>
</dbReference>
<evidence type="ECO:0008006" key="4">
    <source>
        <dbReference type="Google" id="ProtNLM"/>
    </source>
</evidence>
<dbReference type="RefSeq" id="WP_016657104.1">
    <property type="nucleotide sequence ID" value="NZ_KE340354.1"/>
</dbReference>
<dbReference type="AlphaFoldDB" id="S3NWD2"/>
<dbReference type="HOGENOM" id="CLU_043396_0_0_6"/>
<feature type="chain" id="PRO_5004523719" description="DUF1176 domain-containing protein" evidence="1">
    <location>
        <begin position="23"/>
        <end position="352"/>
    </location>
</feature>
<dbReference type="eggNOG" id="COG5342">
    <property type="taxonomic scope" value="Bacteria"/>
</dbReference>
<evidence type="ECO:0000256" key="1">
    <source>
        <dbReference type="SAM" id="SignalP"/>
    </source>
</evidence>
<dbReference type="EMBL" id="ATGI01000034">
    <property type="protein sequence ID" value="EPF70956.1"/>
    <property type="molecule type" value="Genomic_DNA"/>
</dbReference>
<keyword evidence="3" id="KW-1185">Reference proteome</keyword>
<proteinExistence type="predicted"/>
<dbReference type="STRING" id="632955.GCA_000829675_01317"/>
<accession>S3NWD2</accession>
<sequence>MHYKISHCIGLLALALSSTIYAKPIQGIEFSHNDWELVCSNTGTCQAAGYQEFDGNEPVSLLLVRKAGAKQAVRGQVAIADFGEEYPANSLKNIRLYIDDKDQGLINGDFSQKTVLDLSQPQVDAILKKSRENVSIVLKNQHYHWQVSSNGLTAVLLKMDDFQKRVGTTGALVKKGTLDESKVLAAQPKFVVKHVKTPAKPIREIKPDQTAYQKMLERLMTATSKDHGDDCSDEYWKDDPRTIQLYRLNDQQQLATMLCWRGAYNEGLGVWLLDNRSGVNQTQLITDQATEFNSGEIYGSQRGRGPADCIASYQWIWDGQKFVQTLDRWSGKCRGVALGGVWELDRIEAIVK</sequence>
<evidence type="ECO:0000313" key="2">
    <source>
        <dbReference type="EMBL" id="EPF70956.1"/>
    </source>
</evidence>
<reference evidence="2 3" key="1">
    <citation type="submission" date="2013-06" db="EMBL/GenBank/DDBJ databases">
        <title>The Genome Sequence of Acinetobacter rudis CIP 110305.</title>
        <authorList>
            <consortium name="The Broad Institute Genome Sequencing Platform"/>
            <consortium name="The Broad Institute Genome Sequencing Center for Infectious Disease"/>
            <person name="Cerqueira G."/>
            <person name="Feldgarden M."/>
            <person name="Courvalin P."/>
            <person name="Perichon B."/>
            <person name="Grillot-Courvalin C."/>
            <person name="Clermont D."/>
            <person name="Rocha E."/>
            <person name="Yoon E.-J."/>
            <person name="Nemec A."/>
            <person name="Young S.K."/>
            <person name="Zeng Q."/>
            <person name="Gargeya S."/>
            <person name="Fitzgerald M."/>
            <person name="Abouelleil A."/>
            <person name="Alvarado L."/>
            <person name="Berlin A.M."/>
            <person name="Chapman S.B."/>
            <person name="Dewar J."/>
            <person name="Goldberg J."/>
            <person name="Griggs A."/>
            <person name="Gujja S."/>
            <person name="Hansen M."/>
            <person name="Howarth C."/>
            <person name="Imamovic A."/>
            <person name="Larimer J."/>
            <person name="McCowan C."/>
            <person name="Murphy C."/>
            <person name="Pearson M."/>
            <person name="Priest M."/>
            <person name="Roberts A."/>
            <person name="Saif S."/>
            <person name="Shea T."/>
            <person name="Sykes S."/>
            <person name="Wortman J."/>
            <person name="Nusbaum C."/>
            <person name="Birren B."/>
        </authorList>
    </citation>
    <scope>NUCLEOTIDE SEQUENCE [LARGE SCALE GENOMIC DNA]</scope>
    <source>
        <strain evidence="2 3">CIP 110305</strain>
    </source>
</reference>